<dbReference type="PANTHER" id="PTHR35910">
    <property type="entry name" value="2EXR DOMAIN-CONTAINING PROTEIN"/>
    <property type="match status" value="1"/>
</dbReference>
<sequence length="273" mass="31408">MSLFSGCPFAILPLELREEIWTLALRPDPSVYRFDPDDFTPTEETNGFEDDRWLLPKPRFPAAAHVCRESWRLALKIMEREQASGAPKTFFLGEPARVFDPDNDTMWFDSEDNMFHDWVMNLRSVIGKRVHIIQRLALSSSCIWSTANVPKEGISSWDLYRWDRLPRYVSLQHLDVVFGTNCDTAPSLHTTGATITDIKLAPWLPGCSDETEEQVMQKMDKTIRDVRQGFQSAFEDREEEQRRLPLPDDAPSWQDGSAITFRAAWVLPGLDKT</sequence>
<dbReference type="InterPro" id="IPR045518">
    <property type="entry name" value="2EXR"/>
</dbReference>
<gene>
    <name evidence="2" type="ORF">N0V93_002018</name>
</gene>
<proteinExistence type="predicted"/>
<feature type="domain" description="2EXR" evidence="1">
    <location>
        <begin position="9"/>
        <end position="106"/>
    </location>
</feature>
<dbReference type="Pfam" id="PF20150">
    <property type="entry name" value="2EXR"/>
    <property type="match status" value="1"/>
</dbReference>
<name>A0A9W8Z2R0_9PEZI</name>
<evidence type="ECO:0000259" key="1">
    <source>
        <dbReference type="Pfam" id="PF20150"/>
    </source>
</evidence>
<evidence type="ECO:0000313" key="2">
    <source>
        <dbReference type="EMBL" id="KAJ4397781.1"/>
    </source>
</evidence>
<dbReference type="AlphaFoldDB" id="A0A9W8Z2R0"/>
<dbReference type="EMBL" id="JAPEVB010000001">
    <property type="protein sequence ID" value="KAJ4397781.1"/>
    <property type="molecule type" value="Genomic_DNA"/>
</dbReference>
<reference evidence="2" key="1">
    <citation type="submission" date="2022-10" db="EMBL/GenBank/DDBJ databases">
        <title>Tapping the CABI collections for fungal endophytes: first genome assemblies for Collariella, Neodidymelliopsis, Ascochyta clinopodiicola, Didymella pomorum, Didymosphaeria variabile, Neocosmospora piperis and Neocucurbitaria cava.</title>
        <authorList>
            <person name="Hill R."/>
        </authorList>
    </citation>
    <scope>NUCLEOTIDE SEQUENCE</scope>
    <source>
        <strain evidence="2">IMI 355082</strain>
    </source>
</reference>
<accession>A0A9W8Z2R0</accession>
<dbReference type="OrthoDB" id="3473305at2759"/>
<keyword evidence="3" id="KW-1185">Reference proteome</keyword>
<evidence type="ECO:0000313" key="3">
    <source>
        <dbReference type="Proteomes" id="UP001140453"/>
    </source>
</evidence>
<comment type="caution">
    <text evidence="2">The sequence shown here is derived from an EMBL/GenBank/DDBJ whole genome shotgun (WGS) entry which is preliminary data.</text>
</comment>
<organism evidence="2 3">
    <name type="scientific">Gnomoniopsis smithogilvyi</name>
    <dbReference type="NCBI Taxonomy" id="1191159"/>
    <lineage>
        <taxon>Eukaryota</taxon>
        <taxon>Fungi</taxon>
        <taxon>Dikarya</taxon>
        <taxon>Ascomycota</taxon>
        <taxon>Pezizomycotina</taxon>
        <taxon>Sordariomycetes</taxon>
        <taxon>Sordariomycetidae</taxon>
        <taxon>Diaporthales</taxon>
        <taxon>Gnomoniaceae</taxon>
        <taxon>Gnomoniopsis</taxon>
    </lineage>
</organism>
<protein>
    <recommendedName>
        <fullName evidence="1">2EXR domain-containing protein</fullName>
    </recommendedName>
</protein>
<dbReference type="PANTHER" id="PTHR35910:SF6">
    <property type="entry name" value="2EXR DOMAIN-CONTAINING PROTEIN"/>
    <property type="match status" value="1"/>
</dbReference>
<dbReference type="Proteomes" id="UP001140453">
    <property type="component" value="Unassembled WGS sequence"/>
</dbReference>